<feature type="coiled-coil region" evidence="1">
    <location>
        <begin position="26"/>
        <end position="53"/>
    </location>
</feature>
<accession>A0A0G2FM72</accession>
<dbReference type="GO" id="GO:0043047">
    <property type="term" value="F:single-stranded telomeric DNA binding"/>
    <property type="evidence" value="ECO:0007669"/>
    <property type="project" value="TreeGrafter"/>
</dbReference>
<dbReference type="GO" id="GO:0000794">
    <property type="term" value="C:condensed nuclear chromosome"/>
    <property type="evidence" value="ECO:0007669"/>
    <property type="project" value="TreeGrafter"/>
</dbReference>
<dbReference type="Gene3D" id="1.10.287.950">
    <property type="entry name" value="Methyl-accepting chemotaxis protein"/>
    <property type="match status" value="1"/>
</dbReference>
<dbReference type="GO" id="GO:0051880">
    <property type="term" value="F:G-quadruplex DNA binding"/>
    <property type="evidence" value="ECO:0007669"/>
    <property type="project" value="TreeGrafter"/>
</dbReference>
<protein>
    <submittedName>
        <fullName evidence="2">Uncharacterized protein</fullName>
    </submittedName>
</protein>
<dbReference type="GO" id="GO:0003691">
    <property type="term" value="F:double-stranded telomeric DNA binding"/>
    <property type="evidence" value="ECO:0007669"/>
    <property type="project" value="TreeGrafter"/>
</dbReference>
<dbReference type="SUPFAM" id="SSF57997">
    <property type="entry name" value="Tropomyosin"/>
    <property type="match status" value="1"/>
</dbReference>
<dbReference type="PANTHER" id="PTHR18867">
    <property type="entry name" value="RAD50"/>
    <property type="match status" value="1"/>
</dbReference>
<feature type="coiled-coil region" evidence="1">
    <location>
        <begin position="380"/>
        <end position="407"/>
    </location>
</feature>
<dbReference type="GO" id="GO:0030870">
    <property type="term" value="C:Mre11 complex"/>
    <property type="evidence" value="ECO:0007669"/>
    <property type="project" value="TreeGrafter"/>
</dbReference>
<gene>
    <name evidence="2" type="ORF">UCDDS831_g09362</name>
</gene>
<evidence type="ECO:0000313" key="2">
    <source>
        <dbReference type="EMBL" id="KKY13058.1"/>
    </source>
</evidence>
<sequence length="871" mass="98374">MAKVKKDLDVFKQEMYARDKERDTKMEKLEQENAHLKGQVTQLEGTMQKANDKTFALNNALTALAGSKADQNDVSALKVEVTTISGKVDNALSIEQVVTKSRAEVRSVKDELKATVEEVERIKRDMNTTTDPRRRIFQSPATADVNPRVDGIQKRVDELASLINSLPAALEVSNLRLGAEKIKEDIQEIKEAQGKVLDRLDRQEETAERAARDLYSDNTRINEINKDISDLDDTLDSLKRKVRDIDTDLDNLEQEVEQLPHANFDGSGKTEGDFKTKTAEITKIQEKLLRHEKEIKSLDSKTLEAKQGAQQDSISTTTQNVEALQKTTVDVKAHKNAMDDIERKFEHRHADLAKPVGEIQTRLDTIEQQHSSLHDKVNSIDDKLENADTESQRRDEVQRRFDAIESEQSSMHDKIGNIEVKVETGKKFDDGVLKYVNDHAKSIKRLDRILRGDEPTDSEVALPRGMGLIQQLADLETVMQAGKLSNRRQSTGNPAPAQQPDTVLQAAVGMLERRFTLVERDHAKLNKAIDELRIDFGGFEESIAEQSELIEADVKRQVKDQVALALASAKPPTQPTSTTDAVEHRMDDLASRIRNEMQDLHRDTAGLNVKEIEDAVFSKLERTASRIVTEKLDAANQRLEAFDGRLLTVSASVARFEQNYPNVCSETLADILSFSRPYGKLSDFLKAALEAIRNLQGRFDNMLTHQLANHISNQLMPHITHKLVGPIRDAVAPIINSEMRQNHKQLSDKQELLDMRFNDLEQKVNTTGDAAWQDDLRKQSEEFLRSCATINERVDKGSRTTDEALQKLWTVADALKTDFDSDKALIWEYLKEHRENIERAQDDFGSIQACVVRIAKETNPLLVPNDWLDLA</sequence>
<reference evidence="2 3" key="2">
    <citation type="submission" date="2015-05" db="EMBL/GenBank/DDBJ databases">
        <title>Distinctive expansion of gene families associated with plant cell wall degradation and secondary metabolism in the genomes of grapevine trunk pathogens.</title>
        <authorList>
            <person name="Lawrence D.P."/>
            <person name="Travadon R."/>
            <person name="Rolshausen P.E."/>
            <person name="Baumgartner K."/>
        </authorList>
    </citation>
    <scope>NUCLEOTIDE SEQUENCE [LARGE SCALE GENOMIC DNA]</scope>
    <source>
        <strain evidence="2">DS831</strain>
    </source>
</reference>
<dbReference type="GO" id="GO:0070192">
    <property type="term" value="P:chromosome organization involved in meiotic cell cycle"/>
    <property type="evidence" value="ECO:0007669"/>
    <property type="project" value="TreeGrafter"/>
</dbReference>
<name>A0A0G2FM72_9PEZI</name>
<evidence type="ECO:0000256" key="1">
    <source>
        <dbReference type="SAM" id="Coils"/>
    </source>
</evidence>
<feature type="coiled-coil region" evidence="1">
    <location>
        <begin position="281"/>
        <end position="344"/>
    </location>
</feature>
<dbReference type="AlphaFoldDB" id="A0A0G2FM72"/>
<dbReference type="GO" id="GO:0007004">
    <property type="term" value="P:telomere maintenance via telomerase"/>
    <property type="evidence" value="ECO:0007669"/>
    <property type="project" value="TreeGrafter"/>
</dbReference>
<comment type="caution">
    <text evidence="2">The sequence shown here is derived from an EMBL/GenBank/DDBJ whole genome shotgun (WGS) entry which is preliminary data.</text>
</comment>
<dbReference type="GO" id="GO:0000722">
    <property type="term" value="P:telomere maintenance via recombination"/>
    <property type="evidence" value="ECO:0007669"/>
    <property type="project" value="TreeGrafter"/>
</dbReference>
<keyword evidence="1" id="KW-0175">Coiled coil</keyword>
<dbReference type="EMBL" id="LAQI01000504">
    <property type="protein sequence ID" value="KKY13058.1"/>
    <property type="molecule type" value="Genomic_DNA"/>
</dbReference>
<dbReference type="PANTHER" id="PTHR18867:SF12">
    <property type="entry name" value="DNA REPAIR PROTEIN RAD50"/>
    <property type="match status" value="1"/>
</dbReference>
<dbReference type="Proteomes" id="UP000034182">
    <property type="component" value="Unassembled WGS sequence"/>
</dbReference>
<proteinExistence type="predicted"/>
<dbReference type="GO" id="GO:0006302">
    <property type="term" value="P:double-strand break repair"/>
    <property type="evidence" value="ECO:0007669"/>
    <property type="project" value="TreeGrafter"/>
</dbReference>
<evidence type="ECO:0000313" key="3">
    <source>
        <dbReference type="Proteomes" id="UP000034182"/>
    </source>
</evidence>
<feature type="coiled-coil region" evidence="1">
    <location>
        <begin position="102"/>
        <end position="129"/>
    </location>
</feature>
<feature type="coiled-coil region" evidence="1">
    <location>
        <begin position="172"/>
        <end position="255"/>
    </location>
</feature>
<organism evidence="2 3">
    <name type="scientific">Diplodia seriata</name>
    <dbReference type="NCBI Taxonomy" id="420778"/>
    <lineage>
        <taxon>Eukaryota</taxon>
        <taxon>Fungi</taxon>
        <taxon>Dikarya</taxon>
        <taxon>Ascomycota</taxon>
        <taxon>Pezizomycotina</taxon>
        <taxon>Dothideomycetes</taxon>
        <taxon>Dothideomycetes incertae sedis</taxon>
        <taxon>Botryosphaeriales</taxon>
        <taxon>Botryosphaeriaceae</taxon>
        <taxon>Diplodia</taxon>
    </lineage>
</organism>
<reference evidence="2 3" key="1">
    <citation type="submission" date="2015-03" db="EMBL/GenBank/DDBJ databases">
        <authorList>
            <person name="Morales-Cruz A."/>
            <person name="Amrine K.C."/>
            <person name="Cantu D."/>
        </authorList>
    </citation>
    <scope>NUCLEOTIDE SEQUENCE [LARGE SCALE GENOMIC DNA]</scope>
    <source>
        <strain evidence="2">DS831</strain>
    </source>
</reference>